<dbReference type="InterPro" id="IPR029050">
    <property type="entry name" value="Immunoprotect_excell_Ig-like"/>
</dbReference>
<dbReference type="EMBL" id="AZFA01000014">
    <property type="protein sequence ID" value="KRL66404.1"/>
    <property type="molecule type" value="Genomic_DNA"/>
</dbReference>
<feature type="compositionally biased region" description="Polar residues" evidence="2">
    <location>
        <begin position="189"/>
        <end position="200"/>
    </location>
</feature>
<protein>
    <recommendedName>
        <fullName evidence="4">DUF5067 domain-containing protein</fullName>
    </recommendedName>
</protein>
<evidence type="ECO:0000256" key="1">
    <source>
        <dbReference type="ARBA" id="ARBA00022729"/>
    </source>
</evidence>
<evidence type="ECO:0000313" key="5">
    <source>
        <dbReference type="EMBL" id="KRL66404.1"/>
    </source>
</evidence>
<feature type="domain" description="DUF5067" evidence="4">
    <location>
        <begin position="104"/>
        <end position="227"/>
    </location>
</feature>
<reference evidence="5 6" key="1">
    <citation type="journal article" date="2015" name="Genome Announc.">
        <title>Expanding the biotechnology potential of lactobacilli through comparative genomics of 213 strains and associated genera.</title>
        <authorList>
            <person name="Sun Z."/>
            <person name="Harris H.M."/>
            <person name="McCann A."/>
            <person name="Guo C."/>
            <person name="Argimon S."/>
            <person name="Zhang W."/>
            <person name="Yang X."/>
            <person name="Jeffery I.B."/>
            <person name="Cooney J.C."/>
            <person name="Kagawa T.F."/>
            <person name="Liu W."/>
            <person name="Song Y."/>
            <person name="Salvetti E."/>
            <person name="Wrobel A."/>
            <person name="Rasinkangas P."/>
            <person name="Parkhill J."/>
            <person name="Rea M.C."/>
            <person name="O'Sullivan O."/>
            <person name="Ritari J."/>
            <person name="Douillard F.P."/>
            <person name="Paul Ross R."/>
            <person name="Yang R."/>
            <person name="Briner A.E."/>
            <person name="Felis G.E."/>
            <person name="de Vos W.M."/>
            <person name="Barrangou R."/>
            <person name="Klaenhammer T.R."/>
            <person name="Caufield P.W."/>
            <person name="Cui Y."/>
            <person name="Zhang H."/>
            <person name="O'Toole P.W."/>
        </authorList>
    </citation>
    <scope>NUCLEOTIDE SEQUENCE [LARGE SCALE GENOMIC DNA]</scope>
    <source>
        <strain evidence="5 6">DSM 14857</strain>
    </source>
</reference>
<feature type="compositionally biased region" description="Basic and acidic residues" evidence="2">
    <location>
        <begin position="78"/>
        <end position="109"/>
    </location>
</feature>
<keyword evidence="3" id="KW-1133">Transmembrane helix</keyword>
<keyword evidence="3" id="KW-0812">Transmembrane</keyword>
<evidence type="ECO:0000256" key="2">
    <source>
        <dbReference type="SAM" id="MobiDB-lite"/>
    </source>
</evidence>
<keyword evidence="1" id="KW-0732">Signal</keyword>
<dbReference type="Gene3D" id="2.60.40.1240">
    <property type="match status" value="1"/>
</dbReference>
<dbReference type="eggNOG" id="ENOG5032I9F">
    <property type="taxonomic scope" value="Bacteria"/>
</dbReference>
<dbReference type="InterPro" id="IPR031989">
    <property type="entry name" value="DUF5067"/>
</dbReference>
<accession>A0A0R1SG30</accession>
<dbReference type="AlphaFoldDB" id="A0A0R1SG30"/>
<evidence type="ECO:0000256" key="3">
    <source>
        <dbReference type="SAM" id="Phobius"/>
    </source>
</evidence>
<dbReference type="PATRIC" id="fig|1423815.3.peg.552"/>
<sequence>MDNQKPNMTRGQYRKEHKPFYKKAPFIIILVVILIAIIAGIIYWSVGNAHKNNADNDNDRVENVQSNKNQNSSKKNSKSADSKSVKKGDQPSKKDKKSDRKKQDKKSDKTFNNPGSYKNLDYKTDDFEFKMSNDVKLVKDSNGDPALLIKYTYTNKTNKAQIAQKVQTKNMVLKQGDKVLTPTGGDGDYSSQVSSTNMNEVKPNTSFDGALLVKVNDANSDVNMYFMNIKTNKFLDTMQPFKLS</sequence>
<dbReference type="Proteomes" id="UP000051647">
    <property type="component" value="Unassembled WGS sequence"/>
</dbReference>
<dbReference type="RefSeq" id="WP_010624876.1">
    <property type="nucleotide sequence ID" value="NZ_AZFA01000014.1"/>
</dbReference>
<feature type="region of interest" description="Disordered" evidence="2">
    <location>
        <begin position="55"/>
        <end position="117"/>
    </location>
</feature>
<keyword evidence="3" id="KW-0472">Membrane</keyword>
<proteinExistence type="predicted"/>
<organism evidence="5 6">
    <name type="scientific">Companilactobacillus versmoldensis DSM 14857 = KCTC 3814</name>
    <dbReference type="NCBI Taxonomy" id="1423815"/>
    <lineage>
        <taxon>Bacteria</taxon>
        <taxon>Bacillati</taxon>
        <taxon>Bacillota</taxon>
        <taxon>Bacilli</taxon>
        <taxon>Lactobacillales</taxon>
        <taxon>Lactobacillaceae</taxon>
        <taxon>Companilactobacillus</taxon>
    </lineage>
</organism>
<evidence type="ECO:0000259" key="4">
    <source>
        <dbReference type="Pfam" id="PF16729"/>
    </source>
</evidence>
<dbReference type="OrthoDB" id="2323615at2"/>
<feature type="compositionally biased region" description="Low complexity" evidence="2">
    <location>
        <begin position="63"/>
        <end position="74"/>
    </location>
</feature>
<feature type="transmembrane region" description="Helical" evidence="3">
    <location>
        <begin position="24"/>
        <end position="46"/>
    </location>
</feature>
<comment type="caution">
    <text evidence="5">The sequence shown here is derived from an EMBL/GenBank/DDBJ whole genome shotgun (WGS) entry which is preliminary data.</text>
</comment>
<feature type="region of interest" description="Disordered" evidence="2">
    <location>
        <begin position="178"/>
        <end position="200"/>
    </location>
</feature>
<name>A0A0R1SG30_9LACO</name>
<dbReference type="Pfam" id="PF16729">
    <property type="entry name" value="DUF5067"/>
    <property type="match status" value="1"/>
</dbReference>
<gene>
    <name evidence="5" type="ORF">FC27_GL000545</name>
</gene>
<keyword evidence="6" id="KW-1185">Reference proteome</keyword>
<evidence type="ECO:0000313" key="6">
    <source>
        <dbReference type="Proteomes" id="UP000051647"/>
    </source>
</evidence>